<feature type="compositionally biased region" description="Pro residues" evidence="1">
    <location>
        <begin position="238"/>
        <end position="259"/>
    </location>
</feature>
<name>A0A1B8GLW7_9PEZI</name>
<organism evidence="2 3">
    <name type="scientific">Pseudogymnoascus verrucosus</name>
    <dbReference type="NCBI Taxonomy" id="342668"/>
    <lineage>
        <taxon>Eukaryota</taxon>
        <taxon>Fungi</taxon>
        <taxon>Dikarya</taxon>
        <taxon>Ascomycota</taxon>
        <taxon>Pezizomycotina</taxon>
        <taxon>Leotiomycetes</taxon>
        <taxon>Thelebolales</taxon>
        <taxon>Thelebolaceae</taxon>
        <taxon>Pseudogymnoascus</taxon>
    </lineage>
</organism>
<keyword evidence="3" id="KW-1185">Reference proteome</keyword>
<feature type="region of interest" description="Disordered" evidence="1">
    <location>
        <begin position="219"/>
        <end position="259"/>
    </location>
</feature>
<protein>
    <submittedName>
        <fullName evidence="2">Uncharacterized protein</fullName>
    </submittedName>
</protein>
<accession>A0A1B8GLW7</accession>
<dbReference type="GeneID" id="28837470"/>
<dbReference type="Proteomes" id="UP000091956">
    <property type="component" value="Unassembled WGS sequence"/>
</dbReference>
<reference evidence="3" key="2">
    <citation type="journal article" date="2018" name="Nat. Commun.">
        <title>Extreme sensitivity to ultraviolet light in the fungal pathogen causing white-nose syndrome of bats.</title>
        <authorList>
            <person name="Palmer J.M."/>
            <person name="Drees K.P."/>
            <person name="Foster J.T."/>
            <person name="Lindner D.L."/>
        </authorList>
    </citation>
    <scope>NUCLEOTIDE SEQUENCE [LARGE SCALE GENOMIC DNA]</scope>
    <source>
        <strain evidence="3">UAMH 10579</strain>
    </source>
</reference>
<evidence type="ECO:0000313" key="3">
    <source>
        <dbReference type="Proteomes" id="UP000091956"/>
    </source>
</evidence>
<dbReference type="OrthoDB" id="10585430at2759"/>
<proteinExistence type="predicted"/>
<feature type="compositionally biased region" description="Acidic residues" evidence="1">
    <location>
        <begin position="224"/>
        <end position="234"/>
    </location>
</feature>
<dbReference type="AlphaFoldDB" id="A0A1B8GLW7"/>
<gene>
    <name evidence="2" type="ORF">VE01_04084</name>
</gene>
<reference evidence="2 3" key="1">
    <citation type="submission" date="2016-03" db="EMBL/GenBank/DDBJ databases">
        <title>Comparative genomics of Pseudogymnoascus destructans, the fungus causing white-nose syndrome of bats.</title>
        <authorList>
            <person name="Palmer J.M."/>
            <person name="Drees K.P."/>
            <person name="Foster J.T."/>
            <person name="Lindner D.L."/>
        </authorList>
    </citation>
    <scope>NUCLEOTIDE SEQUENCE [LARGE SCALE GENOMIC DNA]</scope>
    <source>
        <strain evidence="2 3">UAMH 10579</strain>
    </source>
</reference>
<sequence length="259" mass="28759">MGPPNSSSSQGHAGSPAKSDSLVIQYSKRSLAYYKQFPVYDPGVFAPWDVKVDLKVHRLSNDLGVKVFVRVHTEQISENVGTAAPNFYTPSHHHVRTNAKVVGEGAPFVYNGKNTHTQKYTFPGKWGLKLKTRPPIEELVENEVFLAYMQRVAEGKYAIFTDEFCRKHPKIFLSITSPSTPGSIRSENPPAGPFFGVSPHLFPATAVQDADNLRTKMLSLEYTKDDEELDDEESQPAPQQPPPNFPPAAQQPPIFSQPP</sequence>
<dbReference type="EMBL" id="KV460226">
    <property type="protein sequence ID" value="OBT96832.1"/>
    <property type="molecule type" value="Genomic_DNA"/>
</dbReference>
<evidence type="ECO:0000313" key="2">
    <source>
        <dbReference type="EMBL" id="OBT96832.1"/>
    </source>
</evidence>
<dbReference type="RefSeq" id="XP_018130565.1">
    <property type="nucleotide sequence ID" value="XM_018273561.1"/>
</dbReference>
<evidence type="ECO:0000256" key="1">
    <source>
        <dbReference type="SAM" id="MobiDB-lite"/>
    </source>
</evidence>